<dbReference type="Pfam" id="PF05938">
    <property type="entry name" value="Self-incomp_S1"/>
    <property type="match status" value="1"/>
</dbReference>
<dbReference type="PANTHER" id="PTHR31232:SF164">
    <property type="entry name" value="S-PROTEIN HOMOLOG"/>
    <property type="match status" value="1"/>
</dbReference>
<accession>A0ABR2PUP0</accession>
<sequence>MGNLKIIVFPMLVLAMAMAMAISVLPYPWAVAVSEDTLFINYHIHVVNDLPLFHSPPDVPQFYLHCKSGDRDIGDKAMLKGEDYSWDTKVNLFRTTLFFCNARWINYKWIRFDAFKASRDEKRCGEYHNSCMWSVRSNGIYFSNNNATWTNEYPW</sequence>
<dbReference type="Proteomes" id="UP001396334">
    <property type="component" value="Unassembled WGS sequence"/>
</dbReference>
<name>A0ABR2PUP0_9ROSI</name>
<evidence type="ECO:0000256" key="4">
    <source>
        <dbReference type="ARBA" id="ARBA00022525"/>
    </source>
</evidence>
<proteinExistence type="inferred from homology"/>
<keyword evidence="5" id="KW-0732">Signal</keyword>
<keyword evidence="7" id="KW-1133">Transmembrane helix</keyword>
<evidence type="ECO:0000256" key="5">
    <source>
        <dbReference type="ARBA" id="ARBA00022729"/>
    </source>
</evidence>
<keyword evidence="9" id="KW-1185">Reference proteome</keyword>
<feature type="transmembrane region" description="Helical" evidence="7">
    <location>
        <begin position="7"/>
        <end position="29"/>
    </location>
</feature>
<protein>
    <recommendedName>
        <fullName evidence="6">S-protein homolog</fullName>
    </recommendedName>
</protein>
<evidence type="ECO:0000256" key="2">
    <source>
        <dbReference type="ARBA" id="ARBA00005581"/>
    </source>
</evidence>
<comment type="similarity">
    <text evidence="2 6">Belongs to the plant self-incompatibility (S1) protein family.</text>
</comment>
<evidence type="ECO:0000256" key="7">
    <source>
        <dbReference type="SAM" id="Phobius"/>
    </source>
</evidence>
<comment type="subcellular location">
    <subcellularLocation>
        <location evidence="1 6">Secreted</location>
    </subcellularLocation>
</comment>
<evidence type="ECO:0000256" key="1">
    <source>
        <dbReference type="ARBA" id="ARBA00004613"/>
    </source>
</evidence>
<evidence type="ECO:0000256" key="6">
    <source>
        <dbReference type="RuleBase" id="RU367044"/>
    </source>
</evidence>
<comment type="caution">
    <text evidence="8">The sequence shown here is derived from an EMBL/GenBank/DDBJ whole genome shotgun (WGS) entry which is preliminary data.</text>
</comment>
<evidence type="ECO:0000256" key="3">
    <source>
        <dbReference type="ARBA" id="ARBA00022471"/>
    </source>
</evidence>
<keyword evidence="3 6" id="KW-0713">Self-incompatibility</keyword>
<dbReference type="EMBL" id="JBBPBN010000050">
    <property type="protein sequence ID" value="KAK8992155.1"/>
    <property type="molecule type" value="Genomic_DNA"/>
</dbReference>
<gene>
    <name evidence="8" type="ORF">V6N11_048250</name>
</gene>
<organism evidence="8 9">
    <name type="scientific">Hibiscus sabdariffa</name>
    <name type="common">roselle</name>
    <dbReference type="NCBI Taxonomy" id="183260"/>
    <lineage>
        <taxon>Eukaryota</taxon>
        <taxon>Viridiplantae</taxon>
        <taxon>Streptophyta</taxon>
        <taxon>Embryophyta</taxon>
        <taxon>Tracheophyta</taxon>
        <taxon>Spermatophyta</taxon>
        <taxon>Magnoliopsida</taxon>
        <taxon>eudicotyledons</taxon>
        <taxon>Gunneridae</taxon>
        <taxon>Pentapetalae</taxon>
        <taxon>rosids</taxon>
        <taxon>malvids</taxon>
        <taxon>Malvales</taxon>
        <taxon>Malvaceae</taxon>
        <taxon>Malvoideae</taxon>
        <taxon>Hibiscus</taxon>
    </lineage>
</organism>
<evidence type="ECO:0000313" key="8">
    <source>
        <dbReference type="EMBL" id="KAK8992155.1"/>
    </source>
</evidence>
<dbReference type="PANTHER" id="PTHR31232">
    <property type="match status" value="1"/>
</dbReference>
<keyword evidence="7" id="KW-0472">Membrane</keyword>
<keyword evidence="7" id="KW-0812">Transmembrane</keyword>
<evidence type="ECO:0000313" key="9">
    <source>
        <dbReference type="Proteomes" id="UP001396334"/>
    </source>
</evidence>
<reference evidence="8 9" key="1">
    <citation type="journal article" date="2024" name="G3 (Bethesda)">
        <title>Genome assembly of Hibiscus sabdariffa L. provides insights into metabolisms of medicinal natural products.</title>
        <authorList>
            <person name="Kim T."/>
        </authorList>
    </citation>
    <scope>NUCLEOTIDE SEQUENCE [LARGE SCALE GENOMIC DNA]</scope>
    <source>
        <strain evidence="8">TK-2024</strain>
        <tissue evidence="8">Old leaves</tissue>
    </source>
</reference>
<keyword evidence="4 6" id="KW-0964">Secreted</keyword>
<dbReference type="InterPro" id="IPR010264">
    <property type="entry name" value="Self-incomp_S1"/>
</dbReference>